<dbReference type="GeneID" id="106458343"/>
<keyword evidence="3" id="KW-1185">Reference proteome</keyword>
<feature type="domain" description="SYO1-like TPR repeats" evidence="2">
    <location>
        <begin position="397"/>
        <end position="654"/>
    </location>
</feature>
<evidence type="ECO:0000313" key="3">
    <source>
        <dbReference type="Proteomes" id="UP000694941"/>
    </source>
</evidence>
<dbReference type="PANTHER" id="PTHR13347:SF1">
    <property type="entry name" value="HEAT REPEAT-CONTAINING PROTEIN 3"/>
    <property type="match status" value="1"/>
</dbReference>
<dbReference type="InterPro" id="IPR057990">
    <property type="entry name" value="TPR_SYO1"/>
</dbReference>
<dbReference type="InterPro" id="IPR011989">
    <property type="entry name" value="ARM-like"/>
</dbReference>
<reference evidence="4" key="1">
    <citation type="submission" date="2025-08" db="UniProtKB">
        <authorList>
            <consortium name="RefSeq"/>
        </authorList>
    </citation>
    <scope>IDENTIFICATION</scope>
    <source>
        <tissue evidence="4">Muscle</tissue>
    </source>
</reference>
<dbReference type="RefSeq" id="XP_013773304.1">
    <property type="nucleotide sequence ID" value="XM_013917850.2"/>
</dbReference>
<dbReference type="SMART" id="SM00185">
    <property type="entry name" value="ARM"/>
    <property type="match status" value="3"/>
</dbReference>
<evidence type="ECO:0000313" key="4">
    <source>
        <dbReference type="RefSeq" id="XP_013773304.1"/>
    </source>
</evidence>
<comment type="similarity">
    <text evidence="1">Belongs to the nuclear import and ribosome assembly adapter family.</text>
</comment>
<dbReference type="InterPro" id="IPR052616">
    <property type="entry name" value="SYO1-like"/>
</dbReference>
<dbReference type="PANTHER" id="PTHR13347">
    <property type="entry name" value="HEAT REPEAT-CONTAINING PROTEIN 3"/>
    <property type="match status" value="1"/>
</dbReference>
<dbReference type="InterPro" id="IPR000225">
    <property type="entry name" value="Armadillo"/>
</dbReference>
<organism evidence="3 4">
    <name type="scientific">Limulus polyphemus</name>
    <name type="common">Atlantic horseshoe crab</name>
    <dbReference type="NCBI Taxonomy" id="6850"/>
    <lineage>
        <taxon>Eukaryota</taxon>
        <taxon>Metazoa</taxon>
        <taxon>Ecdysozoa</taxon>
        <taxon>Arthropoda</taxon>
        <taxon>Chelicerata</taxon>
        <taxon>Merostomata</taxon>
        <taxon>Xiphosura</taxon>
        <taxon>Limulidae</taxon>
        <taxon>Limulus</taxon>
    </lineage>
</organism>
<sequence>MGKTKHKHIKKQRQCPTGLVDLRYIEREEDDFGPNASHGIVSAADVGVVQLQAIIDRLQSSNVEGKESAANYLANLASQPGGVMKLLEGNVIKAAAPLLVDKSFTVRHAVAGALRNISVDGGPAACQTMVDLDVMTPLVALLHQYNGEWHPVHSAESKIDSKSEIFKEAIHFLWNLCESSETAVSIFNKQSLLPVLLNCLSVETFGKDIVIPVAQCLHTVSEDNQQVISKLNEPVVLDSIYSLCSTTEEETTNLLLKTLGIGIILNVHSGQLVKCSPATVTLVMETLNVTLTASVLEKMKTLVEMIQYIKAEDKKKENIAELESKETLLTTCARELQDILIAKQIALEILTNILCSEDGDDWEDVGSSDTSEEMILDISMEEDNAADEKFPATIPCEVHEALVSQDLVNKVLDHTNVLDEEIPSVLEKHKEGQNILKRVKTVRCRAFLCINNLAQGLDKEDLGSSTNLYNMWIHLAQLAFKQTDPKDCELLEAATSAVRGILQKLGESGASTLFQQTTLPDLQLLFEFGRQCTDTSILVNLVRIVGTLGCLLGTVPEDGTKLLTKNVGLYLLEIIHRDSGLRTTAEALDAILDVFGEDHLDPMAQEIGLVDKLRQFLPMLIAKIKHQKKSLGEHKLIIMTAKTNLVRFIQYKTKGSQNGHQ</sequence>
<name>A0ABM1B283_LIMPO</name>
<dbReference type="Gene3D" id="1.25.10.10">
    <property type="entry name" value="Leucine-rich Repeat Variant"/>
    <property type="match status" value="1"/>
</dbReference>
<dbReference type="InterPro" id="IPR016024">
    <property type="entry name" value="ARM-type_fold"/>
</dbReference>
<gene>
    <name evidence="4" type="primary">LOC106458343</name>
</gene>
<evidence type="ECO:0000256" key="1">
    <source>
        <dbReference type="ARBA" id="ARBA00049983"/>
    </source>
</evidence>
<protein>
    <submittedName>
        <fullName evidence="4">HEAT repeat-containing protein 3-like</fullName>
    </submittedName>
</protein>
<dbReference type="SUPFAM" id="SSF48371">
    <property type="entry name" value="ARM repeat"/>
    <property type="match status" value="1"/>
</dbReference>
<proteinExistence type="inferred from homology"/>
<accession>A0ABM1B283</accession>
<dbReference type="Pfam" id="PF25567">
    <property type="entry name" value="TPR_SYO1"/>
    <property type="match status" value="1"/>
</dbReference>
<evidence type="ECO:0000259" key="2">
    <source>
        <dbReference type="Pfam" id="PF25567"/>
    </source>
</evidence>
<dbReference type="Proteomes" id="UP000694941">
    <property type="component" value="Unplaced"/>
</dbReference>